<evidence type="ECO:0000256" key="5">
    <source>
        <dbReference type="ARBA" id="ARBA00023014"/>
    </source>
</evidence>
<evidence type="ECO:0000256" key="4">
    <source>
        <dbReference type="ARBA" id="ARBA00023004"/>
    </source>
</evidence>
<dbReference type="InterPro" id="IPR017900">
    <property type="entry name" value="4Fe4S_Fe_S_CS"/>
</dbReference>
<dbReference type="AlphaFoldDB" id="A0A839JZF8"/>
<dbReference type="InterPro" id="IPR001080">
    <property type="entry name" value="3Fe4S_ferredoxin"/>
</dbReference>
<proteinExistence type="predicted"/>
<dbReference type="PROSITE" id="PS51379">
    <property type="entry name" value="4FE4S_FER_2"/>
    <property type="match status" value="1"/>
</dbReference>
<organism evidence="8 9">
    <name type="scientific">Variimorphobacter saccharofermentans</name>
    <dbReference type="NCBI Taxonomy" id="2755051"/>
    <lineage>
        <taxon>Bacteria</taxon>
        <taxon>Bacillati</taxon>
        <taxon>Bacillota</taxon>
        <taxon>Clostridia</taxon>
        <taxon>Lachnospirales</taxon>
        <taxon>Lachnospiraceae</taxon>
        <taxon>Variimorphobacter</taxon>
    </lineage>
</organism>
<keyword evidence="5 6" id="KW-0411">Iron-sulfur</keyword>
<dbReference type="InterPro" id="IPR017896">
    <property type="entry name" value="4Fe4S_Fe-S-bd"/>
</dbReference>
<dbReference type="PROSITE" id="PS00198">
    <property type="entry name" value="4FE4S_FER_1"/>
    <property type="match status" value="1"/>
</dbReference>
<keyword evidence="3 6" id="KW-0249">Electron transport</keyword>
<evidence type="ECO:0000256" key="1">
    <source>
        <dbReference type="ARBA" id="ARBA00022448"/>
    </source>
</evidence>
<comment type="caution">
    <text evidence="8">The sequence shown here is derived from an EMBL/GenBank/DDBJ whole genome shotgun (WGS) entry which is preliminary data.</text>
</comment>
<dbReference type="EMBL" id="JACEGA010000001">
    <property type="protein sequence ID" value="MBB2182588.1"/>
    <property type="molecule type" value="Genomic_DNA"/>
</dbReference>
<comment type="function">
    <text evidence="6">Ferredoxins are iron-sulfur proteins that transfer electrons in a wide variety of metabolic reactions.</text>
</comment>
<dbReference type="PRINTS" id="PR00352">
    <property type="entry name" value="3FE4SFRDOXIN"/>
</dbReference>
<evidence type="ECO:0000313" key="8">
    <source>
        <dbReference type="EMBL" id="MBB2182588.1"/>
    </source>
</evidence>
<name>A0A839JZF8_9FIRM</name>
<reference evidence="8 9" key="1">
    <citation type="submission" date="2020-07" db="EMBL/GenBank/DDBJ databases">
        <title>Characterization and genome sequencing of isolate MD1, a novel member within the family Lachnospiraceae.</title>
        <authorList>
            <person name="Rettenmaier R."/>
            <person name="Di Bello L."/>
            <person name="Zinser C."/>
            <person name="Scheitz K."/>
            <person name="Liebl W."/>
            <person name="Zverlov V."/>
        </authorList>
    </citation>
    <scope>NUCLEOTIDE SEQUENCE [LARGE SCALE GENOMIC DNA]</scope>
    <source>
        <strain evidence="8 9">MD1</strain>
    </source>
</reference>
<dbReference type="GO" id="GO:0051536">
    <property type="term" value="F:iron-sulfur cluster binding"/>
    <property type="evidence" value="ECO:0007669"/>
    <property type="project" value="UniProtKB-KW"/>
</dbReference>
<evidence type="ECO:0000256" key="6">
    <source>
        <dbReference type="RuleBase" id="RU368020"/>
    </source>
</evidence>
<keyword evidence="4 6" id="KW-0408">Iron</keyword>
<gene>
    <name evidence="8" type="ORF">H0486_06840</name>
</gene>
<keyword evidence="9" id="KW-1185">Reference proteome</keyword>
<evidence type="ECO:0000256" key="3">
    <source>
        <dbReference type="ARBA" id="ARBA00022982"/>
    </source>
</evidence>
<dbReference type="RefSeq" id="WP_228352299.1">
    <property type="nucleotide sequence ID" value="NZ_JACEGA010000001.1"/>
</dbReference>
<evidence type="ECO:0000259" key="7">
    <source>
        <dbReference type="PROSITE" id="PS51379"/>
    </source>
</evidence>
<protein>
    <recommendedName>
        <fullName evidence="6">Ferredoxin</fullName>
    </recommendedName>
</protein>
<dbReference type="InterPro" id="IPR051269">
    <property type="entry name" value="Fe-S_cluster_ET"/>
</dbReference>
<sequence>MKAKIDREGCIGCGLCADTCPEVFRMADDGYAEVYIDPVPAECEGTATDAADNCPVSVISVE</sequence>
<dbReference type="GO" id="GO:0005506">
    <property type="term" value="F:iron ion binding"/>
    <property type="evidence" value="ECO:0007669"/>
    <property type="project" value="UniProtKB-UniRule"/>
</dbReference>
<dbReference type="Pfam" id="PF13459">
    <property type="entry name" value="Fer4_15"/>
    <property type="match status" value="1"/>
</dbReference>
<dbReference type="SUPFAM" id="SSF54862">
    <property type="entry name" value="4Fe-4S ferredoxins"/>
    <property type="match status" value="1"/>
</dbReference>
<evidence type="ECO:0000256" key="2">
    <source>
        <dbReference type="ARBA" id="ARBA00022723"/>
    </source>
</evidence>
<dbReference type="PANTHER" id="PTHR36923">
    <property type="entry name" value="FERREDOXIN"/>
    <property type="match status" value="1"/>
</dbReference>
<dbReference type="PANTHER" id="PTHR36923:SF3">
    <property type="entry name" value="FERREDOXIN"/>
    <property type="match status" value="1"/>
</dbReference>
<evidence type="ECO:0000313" key="9">
    <source>
        <dbReference type="Proteomes" id="UP000574276"/>
    </source>
</evidence>
<dbReference type="GO" id="GO:0009055">
    <property type="term" value="F:electron transfer activity"/>
    <property type="evidence" value="ECO:0007669"/>
    <property type="project" value="UniProtKB-UniRule"/>
</dbReference>
<dbReference type="Gene3D" id="3.30.70.20">
    <property type="match status" value="1"/>
</dbReference>
<keyword evidence="2 6" id="KW-0479">Metal-binding</keyword>
<accession>A0A839JZF8</accession>
<keyword evidence="1 6" id="KW-0813">Transport</keyword>
<feature type="domain" description="4Fe-4S ferredoxin-type" evidence="7">
    <location>
        <begin position="1"/>
        <end position="29"/>
    </location>
</feature>
<dbReference type="Proteomes" id="UP000574276">
    <property type="component" value="Unassembled WGS sequence"/>
</dbReference>